<dbReference type="Gene3D" id="3.40.630.30">
    <property type="match status" value="1"/>
</dbReference>
<evidence type="ECO:0000313" key="2">
    <source>
        <dbReference type="EMBL" id="KAK7083211.1"/>
    </source>
</evidence>
<accession>A0AAN9A736</accession>
<evidence type="ECO:0000313" key="3">
    <source>
        <dbReference type="Proteomes" id="UP001381693"/>
    </source>
</evidence>
<sequence length="301" mass="34392">MRDGNIFRHIVNSKDLFALAERIRDDLPYSATMYNALLMKAKDHTPFPFDFYTVKSCPESHIVIWIKQNTNFGIHCREEEVPVLLKAIQDEQLLPFHEKILIVFHLPEFLLTPLYDIIHPNSPGCIIRIRHDTFIYQGHQNSSLRCPPGMQVRRLGAAGVKHSIQNSAYNKSDNVELMQSFTSKVPAVGVYLDPSISEETTVDISNIQFAQPHEIPIAWITTHHYGSLGMLMTDEKYRRLGLASLVTETAARLHVADGYVPHVHVLFNNPTSAEFFEKLPGWKKSHTATWIVCSEEQEFNL</sequence>
<dbReference type="InterPro" id="IPR013653">
    <property type="entry name" value="GCN5-like_dom"/>
</dbReference>
<dbReference type="GO" id="GO:0016747">
    <property type="term" value="F:acyltransferase activity, transferring groups other than amino-acyl groups"/>
    <property type="evidence" value="ECO:0007669"/>
    <property type="project" value="InterPro"/>
</dbReference>
<dbReference type="PANTHER" id="PTHR20958">
    <property type="entry name" value="GLYCINE N-ACYLTRANSFERASE-LIKE PROTEIN"/>
    <property type="match status" value="1"/>
</dbReference>
<dbReference type="SUPFAM" id="SSF55729">
    <property type="entry name" value="Acyl-CoA N-acyltransferases (Nat)"/>
    <property type="match status" value="1"/>
</dbReference>
<dbReference type="InterPro" id="IPR016181">
    <property type="entry name" value="Acyl_CoA_acyltransferase"/>
</dbReference>
<feature type="domain" description="GCN5-related N-acetyltransferase Rv2170-like" evidence="1">
    <location>
        <begin position="217"/>
        <end position="290"/>
    </location>
</feature>
<dbReference type="Pfam" id="PF08445">
    <property type="entry name" value="FR47"/>
    <property type="match status" value="1"/>
</dbReference>
<name>A0AAN9A736_HALRR</name>
<evidence type="ECO:0000259" key="1">
    <source>
        <dbReference type="Pfam" id="PF08445"/>
    </source>
</evidence>
<dbReference type="InterPro" id="IPR053225">
    <property type="entry name" value="Acyl-CoA_N-acyltransferase"/>
</dbReference>
<reference evidence="2 3" key="1">
    <citation type="submission" date="2023-11" db="EMBL/GenBank/DDBJ databases">
        <title>Halocaridina rubra genome assembly.</title>
        <authorList>
            <person name="Smith C."/>
        </authorList>
    </citation>
    <scope>NUCLEOTIDE SEQUENCE [LARGE SCALE GENOMIC DNA]</scope>
    <source>
        <strain evidence="2">EP-1</strain>
        <tissue evidence="2">Whole</tissue>
    </source>
</reference>
<gene>
    <name evidence="2" type="ORF">SK128_011727</name>
</gene>
<comment type="caution">
    <text evidence="2">The sequence shown here is derived from an EMBL/GenBank/DDBJ whole genome shotgun (WGS) entry which is preliminary data.</text>
</comment>
<dbReference type="AlphaFoldDB" id="A0AAN9A736"/>
<proteinExistence type="predicted"/>
<dbReference type="PANTHER" id="PTHR20958:SF6">
    <property type="entry name" value="GLYCINE N-ACYLTRANSFERASE-LIKE PROTEIN"/>
    <property type="match status" value="1"/>
</dbReference>
<dbReference type="EMBL" id="JAXCGZ010003788">
    <property type="protein sequence ID" value="KAK7083211.1"/>
    <property type="molecule type" value="Genomic_DNA"/>
</dbReference>
<keyword evidence="3" id="KW-1185">Reference proteome</keyword>
<organism evidence="2 3">
    <name type="scientific">Halocaridina rubra</name>
    <name type="common">Hawaiian red shrimp</name>
    <dbReference type="NCBI Taxonomy" id="373956"/>
    <lineage>
        <taxon>Eukaryota</taxon>
        <taxon>Metazoa</taxon>
        <taxon>Ecdysozoa</taxon>
        <taxon>Arthropoda</taxon>
        <taxon>Crustacea</taxon>
        <taxon>Multicrustacea</taxon>
        <taxon>Malacostraca</taxon>
        <taxon>Eumalacostraca</taxon>
        <taxon>Eucarida</taxon>
        <taxon>Decapoda</taxon>
        <taxon>Pleocyemata</taxon>
        <taxon>Caridea</taxon>
        <taxon>Atyoidea</taxon>
        <taxon>Atyidae</taxon>
        <taxon>Halocaridina</taxon>
    </lineage>
</organism>
<dbReference type="Proteomes" id="UP001381693">
    <property type="component" value="Unassembled WGS sequence"/>
</dbReference>
<protein>
    <recommendedName>
        <fullName evidence="1">GCN5-related N-acetyltransferase Rv2170-like domain-containing protein</fullName>
    </recommendedName>
</protein>